<name>A0A8S3BTX6_9BILA</name>
<evidence type="ECO:0000256" key="1">
    <source>
        <dbReference type="SAM" id="Phobius"/>
    </source>
</evidence>
<dbReference type="InterPro" id="IPR013099">
    <property type="entry name" value="K_chnl_dom"/>
</dbReference>
<feature type="non-terminal residue" evidence="5">
    <location>
        <position position="1"/>
    </location>
</feature>
<dbReference type="GO" id="GO:0005249">
    <property type="term" value="F:voltage-gated potassium channel activity"/>
    <property type="evidence" value="ECO:0007669"/>
    <property type="project" value="InterPro"/>
</dbReference>
<evidence type="ECO:0000313" key="5">
    <source>
        <dbReference type="EMBL" id="CAF4834817.1"/>
    </source>
</evidence>
<evidence type="ECO:0000313" key="6">
    <source>
        <dbReference type="EMBL" id="CAF4874406.1"/>
    </source>
</evidence>
<dbReference type="EMBL" id="CAJOBJ010158138">
    <property type="protein sequence ID" value="CAF4834817.1"/>
    <property type="molecule type" value="Genomic_DNA"/>
</dbReference>
<accession>A0A8S3BTX6</accession>
<dbReference type="Proteomes" id="UP000681967">
    <property type="component" value="Unassembled WGS sequence"/>
</dbReference>
<keyword evidence="1" id="KW-0472">Membrane</keyword>
<evidence type="ECO:0000313" key="7">
    <source>
        <dbReference type="Proteomes" id="UP000681720"/>
    </source>
</evidence>
<dbReference type="Gene3D" id="1.10.287.70">
    <property type="match status" value="1"/>
</dbReference>
<dbReference type="SUPFAM" id="SSF81324">
    <property type="entry name" value="Voltage-gated potassium channels"/>
    <property type="match status" value="1"/>
</dbReference>
<dbReference type="Proteomes" id="UP000681720">
    <property type="component" value="Unassembled WGS sequence"/>
</dbReference>
<dbReference type="PANTHER" id="PTHR47735:SF14">
    <property type="entry name" value="POTASSIUM VOLTAGE-GATED CHANNEL SUBFAMILY KQT MEMBER 1"/>
    <property type="match status" value="1"/>
</dbReference>
<keyword evidence="1" id="KW-0812">Transmembrane</keyword>
<protein>
    <recommendedName>
        <fullName evidence="2">Potassium channel domain-containing protein</fullName>
    </recommendedName>
</protein>
<comment type="caution">
    <text evidence="5">The sequence shown here is derived from an EMBL/GenBank/DDBJ whole genome shotgun (WGS) entry which is preliminary data.</text>
</comment>
<sequence>ATIGYGDKCPSTYIGKMITSCLCICGVAFWTLPSGIIGSGFALKVEQKKREKQ</sequence>
<dbReference type="EMBL" id="CAJOBJ010168751">
    <property type="protein sequence ID" value="CAF4874406.1"/>
    <property type="molecule type" value="Genomic_DNA"/>
</dbReference>
<feature type="transmembrane region" description="Helical" evidence="1">
    <location>
        <begin position="17"/>
        <end position="43"/>
    </location>
</feature>
<feature type="domain" description="Potassium channel" evidence="2">
    <location>
        <begin position="2"/>
        <end position="38"/>
    </location>
</feature>
<dbReference type="InterPro" id="IPR003937">
    <property type="entry name" value="K_chnl_volt-dep_KCNQ"/>
</dbReference>
<gene>
    <name evidence="3" type="ORF">BYL167_LOCUS39495</name>
    <name evidence="4" type="ORF">BYL167_LOCUS39576</name>
    <name evidence="5" type="ORF">GIL414_LOCUS48634</name>
    <name evidence="6" type="ORF">GIL414_LOCUS50545</name>
</gene>
<dbReference type="GO" id="GO:0008076">
    <property type="term" value="C:voltage-gated potassium channel complex"/>
    <property type="evidence" value="ECO:0007669"/>
    <property type="project" value="TreeGrafter"/>
</dbReference>
<dbReference type="AlphaFoldDB" id="A0A8S3BTX6"/>
<organism evidence="5 7">
    <name type="scientific">Rotaria magnacalcarata</name>
    <dbReference type="NCBI Taxonomy" id="392030"/>
    <lineage>
        <taxon>Eukaryota</taxon>
        <taxon>Metazoa</taxon>
        <taxon>Spiralia</taxon>
        <taxon>Gnathifera</taxon>
        <taxon>Rotifera</taxon>
        <taxon>Eurotatoria</taxon>
        <taxon>Bdelloidea</taxon>
        <taxon>Philodinida</taxon>
        <taxon>Philodinidae</taxon>
        <taxon>Rotaria</taxon>
    </lineage>
</organism>
<dbReference type="EMBL" id="CAJOBH010095119">
    <property type="protein sequence ID" value="CAF4585681.1"/>
    <property type="molecule type" value="Genomic_DNA"/>
</dbReference>
<evidence type="ECO:0000313" key="4">
    <source>
        <dbReference type="EMBL" id="CAF4587689.1"/>
    </source>
</evidence>
<keyword evidence="1" id="KW-1133">Transmembrane helix</keyword>
<feature type="non-terminal residue" evidence="5">
    <location>
        <position position="53"/>
    </location>
</feature>
<evidence type="ECO:0000313" key="3">
    <source>
        <dbReference type="EMBL" id="CAF4585681.1"/>
    </source>
</evidence>
<dbReference type="EMBL" id="CAJOBH010095537">
    <property type="protein sequence ID" value="CAF4587689.1"/>
    <property type="molecule type" value="Genomic_DNA"/>
</dbReference>
<dbReference type="PANTHER" id="PTHR47735">
    <property type="entry name" value="POTASSIUM VOLTAGE-GATED CHANNEL SUBFAMILY KQT MEMBER 4"/>
    <property type="match status" value="1"/>
</dbReference>
<evidence type="ECO:0000259" key="2">
    <source>
        <dbReference type="Pfam" id="PF07885"/>
    </source>
</evidence>
<proteinExistence type="predicted"/>
<reference evidence="5" key="1">
    <citation type="submission" date="2021-02" db="EMBL/GenBank/DDBJ databases">
        <authorList>
            <person name="Nowell W R."/>
        </authorList>
    </citation>
    <scope>NUCLEOTIDE SEQUENCE</scope>
</reference>
<dbReference type="Pfam" id="PF07885">
    <property type="entry name" value="Ion_trans_2"/>
    <property type="match status" value="1"/>
</dbReference>